<organism evidence="1 2">
    <name type="scientific">Kribbella antiqua</name>
    <dbReference type="NCBI Taxonomy" id="2512217"/>
    <lineage>
        <taxon>Bacteria</taxon>
        <taxon>Bacillati</taxon>
        <taxon>Actinomycetota</taxon>
        <taxon>Actinomycetes</taxon>
        <taxon>Propionibacteriales</taxon>
        <taxon>Kribbellaceae</taxon>
        <taxon>Kribbella</taxon>
    </lineage>
</organism>
<dbReference type="Proteomes" id="UP000295573">
    <property type="component" value="Unassembled WGS sequence"/>
</dbReference>
<protein>
    <submittedName>
        <fullName evidence="1">Uncharacterized protein</fullName>
    </submittedName>
</protein>
<proteinExistence type="predicted"/>
<gene>
    <name evidence="1" type="ORF">EV646_103451</name>
</gene>
<evidence type="ECO:0000313" key="2">
    <source>
        <dbReference type="Proteomes" id="UP000295573"/>
    </source>
</evidence>
<name>A0A4R2IX60_9ACTN</name>
<reference evidence="1 2" key="1">
    <citation type="journal article" date="2015" name="Stand. Genomic Sci.">
        <title>Genomic Encyclopedia of Bacterial and Archaeal Type Strains, Phase III: the genomes of soil and plant-associated and newly described type strains.</title>
        <authorList>
            <person name="Whitman W.B."/>
            <person name="Woyke T."/>
            <person name="Klenk H.P."/>
            <person name="Zhou Y."/>
            <person name="Lilburn T.G."/>
            <person name="Beck B.J."/>
            <person name="De Vos P."/>
            <person name="Vandamme P."/>
            <person name="Eisen J.A."/>
            <person name="Garrity G."/>
            <person name="Hugenholtz P."/>
            <person name="Kyrpides N.C."/>
        </authorList>
    </citation>
    <scope>NUCLEOTIDE SEQUENCE [LARGE SCALE GENOMIC DNA]</scope>
    <source>
        <strain evidence="1 2">VKM Ac-2541</strain>
    </source>
</reference>
<sequence length="65" mass="7039">MKFCTDTLIDNSPGPISGVQHELSGISLEVAGLPEDENRASVETFVTEVMPVLRSSYPSRVWSSA</sequence>
<evidence type="ECO:0000313" key="1">
    <source>
        <dbReference type="EMBL" id="TCO49472.1"/>
    </source>
</evidence>
<accession>A0A4R2IX60</accession>
<dbReference type="AlphaFoldDB" id="A0A4R2IX60"/>
<dbReference type="OrthoDB" id="7903015at2"/>
<keyword evidence="2" id="KW-1185">Reference proteome</keyword>
<comment type="caution">
    <text evidence="1">The sequence shown here is derived from an EMBL/GenBank/DDBJ whole genome shotgun (WGS) entry which is preliminary data.</text>
</comment>
<dbReference type="RefSeq" id="WP_132147414.1">
    <property type="nucleotide sequence ID" value="NZ_SLWR01000003.1"/>
</dbReference>
<dbReference type="EMBL" id="SLWR01000003">
    <property type="protein sequence ID" value="TCO49472.1"/>
    <property type="molecule type" value="Genomic_DNA"/>
</dbReference>